<protein>
    <submittedName>
        <fullName evidence="2">Uncharacterized protein</fullName>
    </submittedName>
</protein>
<gene>
    <name evidence="2" type="ORF">FHL15_003114</name>
</gene>
<sequence length="138" mass="14826">MNEIIHRIRSGLARARRAIRRRPPLSPPSPPGNDPPPVLPLTRPVSADNPDTSSINPPSVAPTDKIFQAIPVAEALPVYAAKPPDPPPDRSPPPYLWPRDSLPPLPNPRRTICPATTILRLLPGVLAPRGPSSAPQSL</sequence>
<feature type="compositionally biased region" description="Pro residues" evidence="1">
    <location>
        <begin position="24"/>
        <end position="39"/>
    </location>
</feature>
<feature type="region of interest" description="Disordered" evidence="1">
    <location>
        <begin position="14"/>
        <end position="62"/>
    </location>
</feature>
<dbReference type="AlphaFoldDB" id="A0A553I6Y6"/>
<dbReference type="Proteomes" id="UP000319160">
    <property type="component" value="Unassembled WGS sequence"/>
</dbReference>
<feature type="compositionally biased region" description="Basic residues" evidence="1">
    <location>
        <begin position="14"/>
        <end position="23"/>
    </location>
</feature>
<keyword evidence="3" id="KW-1185">Reference proteome</keyword>
<evidence type="ECO:0000256" key="1">
    <source>
        <dbReference type="SAM" id="MobiDB-lite"/>
    </source>
</evidence>
<evidence type="ECO:0000313" key="2">
    <source>
        <dbReference type="EMBL" id="TRX95972.1"/>
    </source>
</evidence>
<reference evidence="3" key="1">
    <citation type="submission" date="2019-06" db="EMBL/GenBank/DDBJ databases">
        <title>Draft genome sequence of the griseofulvin-producing fungus Xylaria cubensis strain G536.</title>
        <authorList>
            <person name="Mead M.E."/>
            <person name="Raja H.A."/>
            <person name="Steenwyk J.L."/>
            <person name="Knowles S.L."/>
            <person name="Oberlies N.H."/>
            <person name="Rokas A."/>
        </authorList>
    </citation>
    <scope>NUCLEOTIDE SEQUENCE [LARGE SCALE GENOMIC DNA]</scope>
    <source>
        <strain evidence="3">G536</strain>
    </source>
</reference>
<dbReference type="EMBL" id="VFLP01000013">
    <property type="protein sequence ID" value="TRX95972.1"/>
    <property type="molecule type" value="Genomic_DNA"/>
</dbReference>
<feature type="region of interest" description="Disordered" evidence="1">
    <location>
        <begin position="79"/>
        <end position="109"/>
    </location>
</feature>
<organism evidence="2 3">
    <name type="scientific">Xylaria flabelliformis</name>
    <dbReference type="NCBI Taxonomy" id="2512241"/>
    <lineage>
        <taxon>Eukaryota</taxon>
        <taxon>Fungi</taxon>
        <taxon>Dikarya</taxon>
        <taxon>Ascomycota</taxon>
        <taxon>Pezizomycotina</taxon>
        <taxon>Sordariomycetes</taxon>
        <taxon>Xylariomycetidae</taxon>
        <taxon>Xylariales</taxon>
        <taxon>Xylariaceae</taxon>
        <taxon>Xylaria</taxon>
    </lineage>
</organism>
<evidence type="ECO:0000313" key="3">
    <source>
        <dbReference type="Proteomes" id="UP000319160"/>
    </source>
</evidence>
<proteinExistence type="predicted"/>
<feature type="compositionally biased region" description="Pro residues" evidence="1">
    <location>
        <begin position="83"/>
        <end position="107"/>
    </location>
</feature>
<accession>A0A553I6Y6</accession>
<comment type="caution">
    <text evidence="2">The sequence shown here is derived from an EMBL/GenBank/DDBJ whole genome shotgun (WGS) entry which is preliminary data.</text>
</comment>
<name>A0A553I6Y6_9PEZI</name>